<name>A0ACA9MA40_9GLOM</name>
<evidence type="ECO:0000313" key="2">
    <source>
        <dbReference type="Proteomes" id="UP000789366"/>
    </source>
</evidence>
<organism evidence="1 2">
    <name type="scientific">Cetraspora pellucida</name>
    <dbReference type="NCBI Taxonomy" id="1433469"/>
    <lineage>
        <taxon>Eukaryota</taxon>
        <taxon>Fungi</taxon>
        <taxon>Fungi incertae sedis</taxon>
        <taxon>Mucoromycota</taxon>
        <taxon>Glomeromycotina</taxon>
        <taxon>Glomeromycetes</taxon>
        <taxon>Diversisporales</taxon>
        <taxon>Gigasporaceae</taxon>
        <taxon>Cetraspora</taxon>
    </lineage>
</organism>
<gene>
    <name evidence="1" type="ORF">SPELUC_LOCUS6224</name>
</gene>
<accession>A0ACA9MA40</accession>
<feature type="non-terminal residue" evidence="1">
    <location>
        <position position="1"/>
    </location>
</feature>
<keyword evidence="2" id="KW-1185">Reference proteome</keyword>
<sequence>SSDDFANKYQYEVFSDDSCLLRYKKDKDVDRDIENLEDIRNEIKEKVKESSDNSESEKKSRIYQKNKNHMTHSLIYKNKKLRKDVDDNDNVE</sequence>
<proteinExistence type="predicted"/>
<evidence type="ECO:0000313" key="1">
    <source>
        <dbReference type="EMBL" id="CAG8577273.1"/>
    </source>
</evidence>
<dbReference type="Proteomes" id="UP000789366">
    <property type="component" value="Unassembled WGS sequence"/>
</dbReference>
<dbReference type="EMBL" id="CAJVPW010007122">
    <property type="protein sequence ID" value="CAG8577273.1"/>
    <property type="molecule type" value="Genomic_DNA"/>
</dbReference>
<comment type="caution">
    <text evidence="1">The sequence shown here is derived from an EMBL/GenBank/DDBJ whole genome shotgun (WGS) entry which is preliminary data.</text>
</comment>
<reference evidence="1" key="1">
    <citation type="submission" date="2021-06" db="EMBL/GenBank/DDBJ databases">
        <authorList>
            <person name="Kallberg Y."/>
            <person name="Tangrot J."/>
            <person name="Rosling A."/>
        </authorList>
    </citation>
    <scope>NUCLEOTIDE SEQUENCE</scope>
    <source>
        <strain evidence="1">28 12/20/2015</strain>
    </source>
</reference>
<protein>
    <submittedName>
        <fullName evidence="1">12312_t:CDS:1</fullName>
    </submittedName>
</protein>